<keyword evidence="2" id="KW-1133">Transmembrane helix</keyword>
<feature type="region of interest" description="Disordered" evidence="1">
    <location>
        <begin position="163"/>
        <end position="203"/>
    </location>
</feature>
<feature type="transmembrane region" description="Helical" evidence="2">
    <location>
        <begin position="7"/>
        <end position="25"/>
    </location>
</feature>
<feature type="transmembrane region" description="Helical" evidence="2">
    <location>
        <begin position="110"/>
        <end position="134"/>
    </location>
</feature>
<keyword evidence="4" id="KW-1185">Reference proteome</keyword>
<dbReference type="EMBL" id="JACRTC010000002">
    <property type="protein sequence ID" value="MBC8570098.1"/>
    <property type="molecule type" value="Genomic_DNA"/>
</dbReference>
<feature type="compositionally biased region" description="Pro residues" evidence="1">
    <location>
        <begin position="193"/>
        <end position="203"/>
    </location>
</feature>
<evidence type="ECO:0000313" key="4">
    <source>
        <dbReference type="Proteomes" id="UP000660861"/>
    </source>
</evidence>
<sequence length="203" mass="21122">MLKKIMSIITALIGIATIALGVMLMNEKPISYVVPASNLQYTPGRYSANPAAFGGDFYTYVYDGVKTAVEELNEINHAMGVVVQSENALHQAMSIQVNATNDLIQKTAKVGGAVVLAIGLAVLAFSAFSIGSAFTRGPKAKPASATGKKAPAYAPYAQKEAAVPVAPQAPASEPPAYSYDAPAAPDAPQARTPEPPEGPADYR</sequence>
<evidence type="ECO:0000313" key="3">
    <source>
        <dbReference type="EMBL" id="MBC8570098.1"/>
    </source>
</evidence>
<proteinExistence type="predicted"/>
<protein>
    <submittedName>
        <fullName evidence="3">Uncharacterized protein</fullName>
    </submittedName>
</protein>
<evidence type="ECO:0000256" key="1">
    <source>
        <dbReference type="SAM" id="MobiDB-lite"/>
    </source>
</evidence>
<dbReference type="RefSeq" id="WP_262397189.1">
    <property type="nucleotide sequence ID" value="NZ_JACRTC010000002.1"/>
</dbReference>
<accession>A0A926EBN1</accession>
<dbReference type="AlphaFoldDB" id="A0A926EBN1"/>
<dbReference type="Proteomes" id="UP000660861">
    <property type="component" value="Unassembled WGS sequence"/>
</dbReference>
<name>A0A926EBN1_9FIRM</name>
<organism evidence="3 4">
    <name type="scientific">Zongyangia hominis</name>
    <dbReference type="NCBI Taxonomy" id="2763677"/>
    <lineage>
        <taxon>Bacteria</taxon>
        <taxon>Bacillati</taxon>
        <taxon>Bacillota</taxon>
        <taxon>Clostridia</taxon>
        <taxon>Eubacteriales</taxon>
        <taxon>Oscillospiraceae</taxon>
        <taxon>Zongyangia</taxon>
    </lineage>
</organism>
<keyword evidence="2" id="KW-0812">Transmembrane</keyword>
<keyword evidence="2" id="KW-0472">Membrane</keyword>
<feature type="compositionally biased region" description="Low complexity" evidence="1">
    <location>
        <begin position="163"/>
        <end position="190"/>
    </location>
</feature>
<comment type="caution">
    <text evidence="3">The sequence shown here is derived from an EMBL/GenBank/DDBJ whole genome shotgun (WGS) entry which is preliminary data.</text>
</comment>
<gene>
    <name evidence="3" type="ORF">H8709_04570</name>
</gene>
<evidence type="ECO:0000256" key="2">
    <source>
        <dbReference type="SAM" id="Phobius"/>
    </source>
</evidence>
<reference evidence="3" key="1">
    <citation type="submission" date="2020-08" db="EMBL/GenBank/DDBJ databases">
        <title>Genome public.</title>
        <authorList>
            <person name="Liu C."/>
            <person name="Sun Q."/>
        </authorList>
    </citation>
    <scope>NUCLEOTIDE SEQUENCE</scope>
    <source>
        <strain evidence="3">NSJ-54</strain>
    </source>
</reference>